<feature type="chain" id="PRO_5002347461" description="Secreted protein" evidence="2">
    <location>
        <begin position="23"/>
        <end position="80"/>
    </location>
</feature>
<evidence type="ECO:0008006" key="5">
    <source>
        <dbReference type="Google" id="ProtNLM"/>
    </source>
</evidence>
<keyword evidence="1" id="KW-0812">Transmembrane</keyword>
<sequence>MWRWWPVCIGVSLLVRRSYVAATGTGNQLGSWRMVELGVVRAHGDPDLWTTSPAPDRISQVQLPFLLLYFLWILCWNVVR</sequence>
<organism evidence="3 4">
    <name type="scientific">Leersia perrieri</name>
    <dbReference type="NCBI Taxonomy" id="77586"/>
    <lineage>
        <taxon>Eukaryota</taxon>
        <taxon>Viridiplantae</taxon>
        <taxon>Streptophyta</taxon>
        <taxon>Embryophyta</taxon>
        <taxon>Tracheophyta</taxon>
        <taxon>Spermatophyta</taxon>
        <taxon>Magnoliopsida</taxon>
        <taxon>Liliopsida</taxon>
        <taxon>Poales</taxon>
        <taxon>Poaceae</taxon>
        <taxon>BOP clade</taxon>
        <taxon>Oryzoideae</taxon>
        <taxon>Oryzeae</taxon>
        <taxon>Oryzinae</taxon>
        <taxon>Leersia</taxon>
    </lineage>
</organism>
<reference evidence="3 4" key="1">
    <citation type="submission" date="2012-08" db="EMBL/GenBank/DDBJ databases">
        <title>Oryza genome evolution.</title>
        <authorList>
            <person name="Wing R.A."/>
        </authorList>
    </citation>
    <scope>NUCLEOTIDE SEQUENCE</scope>
</reference>
<proteinExistence type="predicted"/>
<accession>A0A0D9VHS4</accession>
<evidence type="ECO:0000313" key="3">
    <source>
        <dbReference type="EnsemblPlants" id="LPERR02G18370.1"/>
    </source>
</evidence>
<keyword evidence="4" id="KW-1185">Reference proteome</keyword>
<keyword evidence="1" id="KW-0472">Membrane</keyword>
<evidence type="ECO:0000256" key="1">
    <source>
        <dbReference type="SAM" id="Phobius"/>
    </source>
</evidence>
<dbReference type="HOGENOM" id="CLU_2593220_0_0_1"/>
<dbReference type="AlphaFoldDB" id="A0A0D9VHS4"/>
<evidence type="ECO:0000256" key="2">
    <source>
        <dbReference type="SAM" id="SignalP"/>
    </source>
</evidence>
<dbReference type="Gramene" id="LPERR02G18370.1">
    <property type="protein sequence ID" value="LPERR02G18370.1"/>
    <property type="gene ID" value="LPERR02G18370"/>
</dbReference>
<keyword evidence="2" id="KW-0732">Signal</keyword>
<reference evidence="4" key="2">
    <citation type="submission" date="2013-12" db="EMBL/GenBank/DDBJ databases">
        <authorList>
            <person name="Yu Y."/>
            <person name="Lee S."/>
            <person name="de Baynast K."/>
            <person name="Wissotski M."/>
            <person name="Liu L."/>
            <person name="Talag J."/>
            <person name="Goicoechea J."/>
            <person name="Angelova A."/>
            <person name="Jetty R."/>
            <person name="Kudrna D."/>
            <person name="Golser W."/>
            <person name="Rivera L."/>
            <person name="Zhang J."/>
            <person name="Wing R."/>
        </authorList>
    </citation>
    <scope>NUCLEOTIDE SEQUENCE</scope>
</reference>
<evidence type="ECO:0000313" key="4">
    <source>
        <dbReference type="Proteomes" id="UP000032180"/>
    </source>
</evidence>
<dbReference type="Proteomes" id="UP000032180">
    <property type="component" value="Chromosome 2"/>
</dbReference>
<keyword evidence="1" id="KW-1133">Transmembrane helix</keyword>
<dbReference type="EnsemblPlants" id="LPERR02G18370.1">
    <property type="protein sequence ID" value="LPERR02G18370.1"/>
    <property type="gene ID" value="LPERR02G18370"/>
</dbReference>
<reference evidence="3" key="3">
    <citation type="submission" date="2015-04" db="UniProtKB">
        <authorList>
            <consortium name="EnsemblPlants"/>
        </authorList>
    </citation>
    <scope>IDENTIFICATION</scope>
</reference>
<protein>
    <recommendedName>
        <fullName evidence="5">Secreted protein</fullName>
    </recommendedName>
</protein>
<feature type="signal peptide" evidence="2">
    <location>
        <begin position="1"/>
        <end position="22"/>
    </location>
</feature>
<feature type="transmembrane region" description="Helical" evidence="1">
    <location>
        <begin position="61"/>
        <end position="79"/>
    </location>
</feature>
<name>A0A0D9VHS4_9ORYZ</name>